<organism evidence="1 2">
    <name type="scientific">Salinithrix halophila</name>
    <dbReference type="NCBI Taxonomy" id="1485204"/>
    <lineage>
        <taxon>Bacteria</taxon>
        <taxon>Bacillati</taxon>
        <taxon>Bacillota</taxon>
        <taxon>Bacilli</taxon>
        <taxon>Bacillales</taxon>
        <taxon>Thermoactinomycetaceae</taxon>
        <taxon>Salinithrix</taxon>
    </lineage>
</organism>
<dbReference type="EMBL" id="JBHSAP010000007">
    <property type="protein sequence ID" value="MFC4076187.1"/>
    <property type="molecule type" value="Genomic_DNA"/>
</dbReference>
<keyword evidence="2" id="KW-1185">Reference proteome</keyword>
<sequence>MEMDENQKKCSSDYGLIQPLTIPPESKIPDPFHGNSTAEEYDQYFRLVRNSPDLANWSKACLGLYENHLRDLDMTSLDEADKYQILKGWINVFQVTLERWVQGYEIEEERR</sequence>
<name>A0ABV8JBC0_9BACL</name>
<proteinExistence type="predicted"/>
<comment type="caution">
    <text evidence="1">The sequence shown here is derived from an EMBL/GenBank/DDBJ whole genome shotgun (WGS) entry which is preliminary data.</text>
</comment>
<evidence type="ECO:0000313" key="1">
    <source>
        <dbReference type="EMBL" id="MFC4076187.1"/>
    </source>
</evidence>
<gene>
    <name evidence="1" type="ORF">ACFOUO_05115</name>
</gene>
<dbReference type="Proteomes" id="UP001595843">
    <property type="component" value="Unassembled WGS sequence"/>
</dbReference>
<accession>A0ABV8JBC0</accession>
<evidence type="ECO:0000313" key="2">
    <source>
        <dbReference type="Proteomes" id="UP001595843"/>
    </source>
</evidence>
<dbReference type="RefSeq" id="WP_380702811.1">
    <property type="nucleotide sequence ID" value="NZ_JBHSAP010000007.1"/>
</dbReference>
<protein>
    <submittedName>
        <fullName evidence="1">Uncharacterized protein</fullName>
    </submittedName>
</protein>
<reference evidence="2" key="1">
    <citation type="journal article" date="2019" name="Int. J. Syst. Evol. Microbiol.">
        <title>The Global Catalogue of Microorganisms (GCM) 10K type strain sequencing project: providing services to taxonomists for standard genome sequencing and annotation.</title>
        <authorList>
            <consortium name="The Broad Institute Genomics Platform"/>
            <consortium name="The Broad Institute Genome Sequencing Center for Infectious Disease"/>
            <person name="Wu L."/>
            <person name="Ma J."/>
        </authorList>
    </citation>
    <scope>NUCLEOTIDE SEQUENCE [LARGE SCALE GENOMIC DNA]</scope>
    <source>
        <strain evidence="2">IBRC-M 10813</strain>
    </source>
</reference>